<proteinExistence type="predicted"/>
<comment type="caution">
    <text evidence="3">The sequence shown here is derived from an EMBL/GenBank/DDBJ whole genome shotgun (WGS) entry which is preliminary data.</text>
</comment>
<protein>
    <recommendedName>
        <fullName evidence="2">Peptidoglycan binding-like domain-containing protein</fullName>
    </recommendedName>
</protein>
<dbReference type="InterPro" id="IPR036365">
    <property type="entry name" value="PGBD-like_sf"/>
</dbReference>
<dbReference type="InterPro" id="IPR036366">
    <property type="entry name" value="PGBDSf"/>
</dbReference>
<feature type="domain" description="Peptidoglycan binding-like" evidence="2">
    <location>
        <begin position="54"/>
        <end position="111"/>
    </location>
</feature>
<reference evidence="3" key="1">
    <citation type="submission" date="2020-10" db="EMBL/GenBank/DDBJ databases">
        <title>Taxonomic study of unclassified bacteria belonging to the class Ktedonobacteria.</title>
        <authorList>
            <person name="Yabe S."/>
            <person name="Wang C.M."/>
            <person name="Zheng Y."/>
            <person name="Sakai Y."/>
            <person name="Cavaletti L."/>
            <person name="Monciardini P."/>
            <person name="Donadio S."/>
        </authorList>
    </citation>
    <scope>NUCLEOTIDE SEQUENCE</scope>
    <source>
        <strain evidence="3">ID150040</strain>
    </source>
</reference>
<gene>
    <name evidence="3" type="ORF">KSF_081450</name>
</gene>
<dbReference type="InterPro" id="IPR002477">
    <property type="entry name" value="Peptidoglycan-bd-like"/>
</dbReference>
<dbReference type="AlphaFoldDB" id="A0A8J3IWG7"/>
<dbReference type="Gene3D" id="1.10.101.10">
    <property type="entry name" value="PGBD-like superfamily/PGBD"/>
    <property type="match status" value="1"/>
</dbReference>
<dbReference type="SUPFAM" id="SSF47090">
    <property type="entry name" value="PGBD-like"/>
    <property type="match status" value="1"/>
</dbReference>
<evidence type="ECO:0000256" key="1">
    <source>
        <dbReference type="SAM" id="SignalP"/>
    </source>
</evidence>
<organism evidence="3 4">
    <name type="scientific">Reticulibacter mediterranei</name>
    <dbReference type="NCBI Taxonomy" id="2778369"/>
    <lineage>
        <taxon>Bacteria</taxon>
        <taxon>Bacillati</taxon>
        <taxon>Chloroflexota</taxon>
        <taxon>Ktedonobacteria</taxon>
        <taxon>Ktedonobacterales</taxon>
        <taxon>Reticulibacteraceae</taxon>
        <taxon>Reticulibacter</taxon>
    </lineage>
</organism>
<evidence type="ECO:0000313" key="3">
    <source>
        <dbReference type="EMBL" id="GHO98097.1"/>
    </source>
</evidence>
<feature type="chain" id="PRO_5035233350" description="Peptidoglycan binding-like domain-containing protein" evidence="1">
    <location>
        <begin position="30"/>
        <end position="366"/>
    </location>
</feature>
<dbReference type="InterPro" id="IPR007541">
    <property type="entry name" value="Uncharacterised_BSP"/>
</dbReference>
<dbReference type="Pfam" id="PF01471">
    <property type="entry name" value="PG_binding_1"/>
    <property type="match status" value="1"/>
</dbReference>
<name>A0A8J3IWG7_9CHLR</name>
<accession>A0A8J3IWG7</accession>
<dbReference type="RefSeq" id="WP_220208861.1">
    <property type="nucleotide sequence ID" value="NZ_BNJK01000002.1"/>
</dbReference>
<dbReference type="Proteomes" id="UP000597444">
    <property type="component" value="Unassembled WGS sequence"/>
</dbReference>
<evidence type="ECO:0000259" key="2">
    <source>
        <dbReference type="Pfam" id="PF01471"/>
    </source>
</evidence>
<dbReference type="EMBL" id="BNJK01000002">
    <property type="protein sequence ID" value="GHO98097.1"/>
    <property type="molecule type" value="Genomic_DNA"/>
</dbReference>
<keyword evidence="4" id="KW-1185">Reference proteome</keyword>
<keyword evidence="1" id="KW-0732">Signal</keyword>
<feature type="signal peptide" evidence="1">
    <location>
        <begin position="1"/>
        <end position="29"/>
    </location>
</feature>
<dbReference type="Pfam" id="PF04450">
    <property type="entry name" value="BSP"/>
    <property type="match status" value="1"/>
</dbReference>
<evidence type="ECO:0000313" key="4">
    <source>
        <dbReference type="Proteomes" id="UP000597444"/>
    </source>
</evidence>
<sequence>MLKKVIATLSQKFLLVLAALLLAAGTAVTFVETPSASAASASCPPQISYGSTGSWVTKLQNDLKTKENANLTADGIFGPNTQSAVETWQSSHLSQVKEVDGIVGPLTWASLNECGSTSVGTVSTPSRSGTTAVGTVSTPSRSSTITFSAGGYTLTIEHADASLQTRVAEIESIFQHSYPKIVQRFALSPTTASKHVTLLFATTYNGSSVSFAETYWSQNLVVANPVQVMASPSGMGWVTHEFTHTVQKYSVVCGSGGNGGTDWVAESLATYGDWSYSPIASYMTFTDPRAPQSTDSYKEGYGIGARFFVWLQHRYSPSLPDQVNHGCQRGTTAESTLKSVTHKTVDQLWAEYAADRSFTIALPLNG</sequence>